<organism evidence="5 6">
    <name type="scientific">Crenobacter luteus</name>
    <dbReference type="NCBI Taxonomy" id="1452487"/>
    <lineage>
        <taxon>Bacteria</taxon>
        <taxon>Pseudomonadati</taxon>
        <taxon>Pseudomonadota</taxon>
        <taxon>Betaproteobacteria</taxon>
        <taxon>Neisseriales</taxon>
        <taxon>Neisseriaceae</taxon>
        <taxon>Crenobacter</taxon>
    </lineage>
</organism>
<dbReference type="Gene3D" id="1.10.287.950">
    <property type="entry name" value="Methyl-accepting chemotaxis protein"/>
    <property type="match status" value="1"/>
</dbReference>
<evidence type="ECO:0000313" key="5">
    <source>
        <dbReference type="EMBL" id="KZE34349.1"/>
    </source>
</evidence>
<protein>
    <recommendedName>
        <fullName evidence="7">Chemotaxis protein</fullName>
    </recommendedName>
</protein>
<dbReference type="PRINTS" id="PR00260">
    <property type="entry name" value="CHEMTRNSDUCR"/>
</dbReference>
<dbReference type="CDD" id="cd00130">
    <property type="entry name" value="PAS"/>
    <property type="match status" value="2"/>
</dbReference>
<keyword evidence="6" id="KW-1185">Reference proteome</keyword>
<feature type="domain" description="PAC" evidence="4">
    <location>
        <begin position="195"/>
        <end position="247"/>
    </location>
</feature>
<accession>A0A165FVS5</accession>
<feature type="domain" description="PAC" evidence="4">
    <location>
        <begin position="73"/>
        <end position="125"/>
    </location>
</feature>
<dbReference type="GO" id="GO:0004888">
    <property type="term" value="F:transmembrane signaling receptor activity"/>
    <property type="evidence" value="ECO:0007669"/>
    <property type="project" value="InterPro"/>
</dbReference>
<dbReference type="GO" id="GO:0006935">
    <property type="term" value="P:chemotaxis"/>
    <property type="evidence" value="ECO:0007669"/>
    <property type="project" value="InterPro"/>
</dbReference>
<dbReference type="GO" id="GO:0007165">
    <property type="term" value="P:signal transduction"/>
    <property type="evidence" value="ECO:0007669"/>
    <property type="project" value="UniProtKB-KW"/>
</dbReference>
<dbReference type="SMART" id="SM00091">
    <property type="entry name" value="PAS"/>
    <property type="match status" value="2"/>
</dbReference>
<dbReference type="PANTHER" id="PTHR24422:SF10">
    <property type="entry name" value="CHEMOTAXIS PROTEIN METHYLTRANSFERASE 2"/>
    <property type="match status" value="1"/>
</dbReference>
<dbReference type="PROSITE" id="PS50113">
    <property type="entry name" value="PAC"/>
    <property type="match status" value="2"/>
</dbReference>
<dbReference type="SUPFAM" id="SSF58104">
    <property type="entry name" value="Methyl-accepting chemotaxis protein (MCP) signaling domain"/>
    <property type="match status" value="1"/>
</dbReference>
<evidence type="ECO:0000259" key="3">
    <source>
        <dbReference type="PROSITE" id="PS50112"/>
    </source>
</evidence>
<evidence type="ECO:0000259" key="2">
    <source>
        <dbReference type="PROSITE" id="PS50111"/>
    </source>
</evidence>
<dbReference type="CDD" id="cd11386">
    <property type="entry name" value="MCP_signal"/>
    <property type="match status" value="1"/>
</dbReference>
<evidence type="ECO:0008006" key="7">
    <source>
        <dbReference type="Google" id="ProtNLM"/>
    </source>
</evidence>
<dbReference type="PANTHER" id="PTHR24422">
    <property type="entry name" value="CHEMOTAXIS PROTEIN METHYLTRANSFERASE"/>
    <property type="match status" value="1"/>
</dbReference>
<dbReference type="SMART" id="SM00086">
    <property type="entry name" value="PAC"/>
    <property type="match status" value="2"/>
</dbReference>
<dbReference type="AlphaFoldDB" id="A0A165FVS5"/>
<dbReference type="InterPro" id="IPR004090">
    <property type="entry name" value="Chemotax_Me-accpt_rcpt"/>
</dbReference>
<dbReference type="PROSITE" id="PS50112">
    <property type="entry name" value="PAS"/>
    <property type="match status" value="2"/>
</dbReference>
<dbReference type="SUPFAM" id="SSF55785">
    <property type="entry name" value="PYP-like sensor domain (PAS domain)"/>
    <property type="match status" value="2"/>
</dbReference>
<dbReference type="InterPro" id="IPR013655">
    <property type="entry name" value="PAS_fold_3"/>
</dbReference>
<keyword evidence="1" id="KW-0807">Transducer</keyword>
<feature type="domain" description="PAS" evidence="3">
    <location>
        <begin position="122"/>
        <end position="165"/>
    </location>
</feature>
<name>A0A165FVS5_9NEIS</name>
<dbReference type="SMART" id="SM00283">
    <property type="entry name" value="MA"/>
    <property type="match status" value="1"/>
</dbReference>
<dbReference type="InterPro" id="IPR000700">
    <property type="entry name" value="PAS-assoc_C"/>
</dbReference>
<dbReference type="Pfam" id="PF00015">
    <property type="entry name" value="MCPsignal"/>
    <property type="match status" value="1"/>
</dbReference>
<dbReference type="InterPro" id="IPR001610">
    <property type="entry name" value="PAC"/>
</dbReference>
<reference evidence="6" key="1">
    <citation type="submission" date="2016-01" db="EMBL/GenBank/DDBJ databases">
        <title>Draft genome of Chromobacterium sp. F49.</title>
        <authorList>
            <person name="Hong K.W."/>
        </authorList>
    </citation>
    <scope>NUCLEOTIDE SEQUENCE [LARGE SCALE GENOMIC DNA]</scope>
    <source>
        <strain evidence="6">CN10</strain>
    </source>
</reference>
<dbReference type="Proteomes" id="UP000076625">
    <property type="component" value="Unassembled WGS sequence"/>
</dbReference>
<dbReference type="NCBIfam" id="TIGR00229">
    <property type="entry name" value="sensory_box"/>
    <property type="match status" value="2"/>
</dbReference>
<dbReference type="InterPro" id="IPR050903">
    <property type="entry name" value="Bact_Chemotaxis_MeTrfase"/>
</dbReference>
<feature type="domain" description="Methyl-accepting transducer" evidence="2">
    <location>
        <begin position="247"/>
        <end position="419"/>
    </location>
</feature>
<feature type="domain" description="PAS" evidence="3">
    <location>
        <begin position="1"/>
        <end position="43"/>
    </location>
</feature>
<dbReference type="InterPro" id="IPR004089">
    <property type="entry name" value="MCPsignal_dom"/>
</dbReference>
<dbReference type="Gene3D" id="3.30.450.20">
    <property type="entry name" value="PAS domain"/>
    <property type="match status" value="2"/>
</dbReference>
<evidence type="ECO:0000256" key="1">
    <source>
        <dbReference type="PROSITE-ProRule" id="PRU00284"/>
    </source>
</evidence>
<gene>
    <name evidence="5" type="ORF">AVW16_06425</name>
</gene>
<sequence>MQQLFRGLDATTALIEFSADGTILKANPLFCQTMGYRADELKGVHHRVFCPPEVANGAEYQAFWRRLKSGESFSGKFRRLTREGRPIWLEATYFPVLGKAGEVVKVVKIASDITGRVEEADRTRRLLLALDRSMAVIEFDRNGTILSANDNFLTLMGYRLDELVGTPHRALCKPDYAASPAYRQFWDSLQRGEYFGGQCERVARDGRTVWLEATYNPIRDEDGELTRVYKFATDVTATVERHRAEREAAHAACEISRGSEKLSGEGERVILEAIAKMDALTAKVRAASTQVRQLGEQANGITSIVNTIKDIADQTNLLALNAAIEAARAGSAGRGFAVVADEVRKLAERTTKSTVEIADMIEAIRAETLSVIDGMAGSLAEVDEGTRLANQAGQAIGEIRLGAQRVVEVVSALSSQLTR</sequence>
<dbReference type="PROSITE" id="PS50111">
    <property type="entry name" value="CHEMOTAXIS_TRANSDUC_2"/>
    <property type="match status" value="1"/>
</dbReference>
<dbReference type="EMBL" id="LQQU01000008">
    <property type="protein sequence ID" value="KZE34349.1"/>
    <property type="molecule type" value="Genomic_DNA"/>
</dbReference>
<evidence type="ECO:0000259" key="4">
    <source>
        <dbReference type="PROSITE" id="PS50113"/>
    </source>
</evidence>
<dbReference type="GO" id="GO:0016020">
    <property type="term" value="C:membrane"/>
    <property type="evidence" value="ECO:0007669"/>
    <property type="project" value="InterPro"/>
</dbReference>
<evidence type="ECO:0000313" key="6">
    <source>
        <dbReference type="Proteomes" id="UP000076625"/>
    </source>
</evidence>
<dbReference type="Pfam" id="PF08447">
    <property type="entry name" value="PAS_3"/>
    <property type="match status" value="2"/>
</dbReference>
<dbReference type="InterPro" id="IPR035965">
    <property type="entry name" value="PAS-like_dom_sf"/>
</dbReference>
<dbReference type="STRING" id="1452487.AVW16_06425"/>
<proteinExistence type="predicted"/>
<comment type="caution">
    <text evidence="5">The sequence shown here is derived from an EMBL/GenBank/DDBJ whole genome shotgun (WGS) entry which is preliminary data.</text>
</comment>
<dbReference type="InterPro" id="IPR000014">
    <property type="entry name" value="PAS"/>
</dbReference>